<dbReference type="SUPFAM" id="SSF55729">
    <property type="entry name" value="Acyl-CoA N-acyltransferases (Nat)"/>
    <property type="match status" value="1"/>
</dbReference>
<dbReference type="InterPro" id="IPR016181">
    <property type="entry name" value="Acyl_CoA_acyltransferase"/>
</dbReference>
<organism evidence="2 3">
    <name type="scientific">Vitrella brassicaformis (strain CCMP3155)</name>
    <dbReference type="NCBI Taxonomy" id="1169540"/>
    <lineage>
        <taxon>Eukaryota</taxon>
        <taxon>Sar</taxon>
        <taxon>Alveolata</taxon>
        <taxon>Colpodellida</taxon>
        <taxon>Vitrellaceae</taxon>
        <taxon>Vitrella</taxon>
    </lineage>
</organism>
<dbReference type="Pfam" id="PF00583">
    <property type="entry name" value="Acetyltransf_1"/>
    <property type="match status" value="1"/>
</dbReference>
<evidence type="ECO:0000313" key="3">
    <source>
        <dbReference type="Proteomes" id="UP000041254"/>
    </source>
</evidence>
<dbReference type="InParanoid" id="A0A0G4EN04"/>
<dbReference type="InterPro" id="IPR041496">
    <property type="entry name" value="YitH/HolE_GNAT"/>
</dbReference>
<dbReference type="PANTHER" id="PTHR47237:SF1">
    <property type="entry name" value="SLL0310 PROTEIN"/>
    <property type="match status" value="1"/>
</dbReference>
<name>A0A0G4EN04_VITBC</name>
<sequence length="331" mass="36092">MQALALRLMKGDAEVQFCVEMARQEGWNPGLSDASAFLATDSEGYIVAESKSPNPGTVPIGCISCVQYPLTTTDGRPFRYCFLGFFIVAQEHRRKGIGAALWNGALEHGRQRDGGSDVVFGLDAVVEQRDRYAKSGFEVAFSSVRYELRVTSTTVIERDDASASGVSRLSADDAAVFDQLVAYDAAVFGCGRRSFLLPWVKNNACFIHRANDGNIEGYIVIRECFRGFKVGPLFADGLPTAEALFGAAVDLVKDSKAKELSGGSSTIPVYLDCIDTDKNPHSHHLPDTYGMGEVFRTSRMYLKPQHSDGSEVSHLNGGLNKWYGVTTFELG</sequence>
<proteinExistence type="predicted"/>
<evidence type="ECO:0000259" key="1">
    <source>
        <dbReference type="PROSITE" id="PS51186"/>
    </source>
</evidence>
<dbReference type="Proteomes" id="UP000041254">
    <property type="component" value="Unassembled WGS sequence"/>
</dbReference>
<dbReference type="CDD" id="cd04301">
    <property type="entry name" value="NAT_SF"/>
    <property type="match status" value="1"/>
</dbReference>
<dbReference type="GO" id="GO:0016747">
    <property type="term" value="F:acyltransferase activity, transferring groups other than amino-acyl groups"/>
    <property type="evidence" value="ECO:0007669"/>
    <property type="project" value="InterPro"/>
</dbReference>
<gene>
    <name evidence="2" type="ORF">Vbra_22938</name>
</gene>
<dbReference type="AlphaFoldDB" id="A0A0G4EN04"/>
<dbReference type="OrthoDB" id="5771378at2759"/>
<dbReference type="PROSITE" id="PS51186">
    <property type="entry name" value="GNAT"/>
    <property type="match status" value="1"/>
</dbReference>
<protein>
    <recommendedName>
        <fullName evidence="1">N-acetyltransferase domain-containing protein</fullName>
    </recommendedName>
</protein>
<keyword evidence="3" id="KW-1185">Reference proteome</keyword>
<dbReference type="VEuPathDB" id="CryptoDB:Vbra_22938"/>
<dbReference type="Gene3D" id="3.40.630.90">
    <property type="match status" value="1"/>
</dbReference>
<dbReference type="PANTHER" id="PTHR47237">
    <property type="entry name" value="SLL0310 PROTEIN"/>
    <property type="match status" value="1"/>
</dbReference>
<reference evidence="2 3" key="1">
    <citation type="submission" date="2014-11" db="EMBL/GenBank/DDBJ databases">
        <authorList>
            <person name="Zhu J."/>
            <person name="Qi W."/>
            <person name="Song R."/>
        </authorList>
    </citation>
    <scope>NUCLEOTIDE SEQUENCE [LARGE SCALE GENOMIC DNA]</scope>
</reference>
<dbReference type="Pfam" id="PF18014">
    <property type="entry name" value="Acetyltransf_18"/>
    <property type="match status" value="1"/>
</dbReference>
<dbReference type="InterPro" id="IPR000182">
    <property type="entry name" value="GNAT_dom"/>
</dbReference>
<dbReference type="OMA" id="WNPGIHD"/>
<evidence type="ECO:0000313" key="2">
    <source>
        <dbReference type="EMBL" id="CEL98402.1"/>
    </source>
</evidence>
<accession>A0A0G4EN04</accession>
<dbReference type="Gene3D" id="3.40.630.30">
    <property type="match status" value="1"/>
</dbReference>
<dbReference type="EMBL" id="CDMY01000269">
    <property type="protein sequence ID" value="CEL98402.1"/>
    <property type="molecule type" value="Genomic_DNA"/>
</dbReference>
<dbReference type="InterPro" id="IPR052729">
    <property type="entry name" value="Acyl/Acetyltrans_Enzymes"/>
</dbReference>
<feature type="domain" description="N-acetyltransferase" evidence="1">
    <location>
        <begin position="4"/>
        <end position="162"/>
    </location>
</feature>